<feature type="domain" description="SAV-6107-like HEPN" evidence="1">
    <location>
        <begin position="34"/>
        <end position="128"/>
    </location>
</feature>
<evidence type="ECO:0000313" key="2">
    <source>
        <dbReference type="EMBL" id="OAK57412.1"/>
    </source>
</evidence>
<dbReference type="RefSeq" id="WP_068420669.1">
    <property type="nucleotide sequence ID" value="NZ_LVHI01000001.1"/>
</dbReference>
<comment type="caution">
    <text evidence="2">The sequence shown here is derived from an EMBL/GenBank/DDBJ whole genome shotgun (WGS) entry which is preliminary data.</text>
</comment>
<dbReference type="Proteomes" id="UP000077519">
    <property type="component" value="Unassembled WGS sequence"/>
</dbReference>
<keyword evidence="3" id="KW-1185">Reference proteome</keyword>
<name>A0A177YP81_9NOCA</name>
<organism evidence="2 3">
    <name type="scientific">Rhodococcoides kyotonense</name>
    <dbReference type="NCBI Taxonomy" id="398843"/>
    <lineage>
        <taxon>Bacteria</taxon>
        <taxon>Bacillati</taxon>
        <taxon>Actinomycetota</taxon>
        <taxon>Actinomycetes</taxon>
        <taxon>Mycobacteriales</taxon>
        <taxon>Nocardiaceae</taxon>
        <taxon>Rhodococcoides</taxon>
    </lineage>
</organism>
<dbReference type="Pfam" id="PF18726">
    <property type="entry name" value="HEPN_SAV_6107"/>
    <property type="match status" value="1"/>
</dbReference>
<proteinExistence type="predicted"/>
<evidence type="ECO:0000259" key="1">
    <source>
        <dbReference type="Pfam" id="PF18726"/>
    </source>
</evidence>
<dbReference type="EMBL" id="LVHI01000001">
    <property type="protein sequence ID" value="OAK57412.1"/>
    <property type="molecule type" value="Genomic_DNA"/>
</dbReference>
<gene>
    <name evidence="2" type="ORF">A3K89_00985</name>
</gene>
<dbReference type="InterPro" id="IPR040891">
    <property type="entry name" value="HEPN_SAV_6107"/>
</dbReference>
<sequence length="149" mass="16148">MATQVIRADVRPPVSPRARVLLGRADAFLSRSIGAADATERFLDCYMAALRGAAAILEVSPVSTSRARSRSAWVLLSKAAPEFDAWSEYFSGYSSIRADVQAGLSRSIDDVEADAFYAEVGRFLHAVEDFIGADTRLDRADGARRSMTA</sequence>
<accession>A0A177YP81</accession>
<evidence type="ECO:0000313" key="3">
    <source>
        <dbReference type="Proteomes" id="UP000077519"/>
    </source>
</evidence>
<reference evidence="2 3" key="1">
    <citation type="submission" date="2016-03" db="EMBL/GenBank/DDBJ databases">
        <title>Genome sequence of Rhodococcus kyotonensis KB10.</title>
        <authorList>
            <person name="Jeong H."/>
            <person name="Hong C.E."/>
            <person name="Jo S.H."/>
            <person name="Park J.M."/>
        </authorList>
    </citation>
    <scope>NUCLEOTIDE SEQUENCE [LARGE SCALE GENOMIC DNA]</scope>
    <source>
        <strain evidence="2 3">KB10</strain>
    </source>
</reference>
<protein>
    <recommendedName>
        <fullName evidence="1">SAV-6107-like HEPN domain-containing protein</fullName>
    </recommendedName>
</protein>
<dbReference type="AlphaFoldDB" id="A0A177YP81"/>